<dbReference type="GO" id="GO:0050518">
    <property type="term" value="F:2-C-methyl-D-erythritol 4-phosphate cytidylyltransferase activity"/>
    <property type="evidence" value="ECO:0007669"/>
    <property type="project" value="UniProtKB-UniRule"/>
</dbReference>
<dbReference type="eggNOG" id="COG1211">
    <property type="taxonomic scope" value="Bacteria"/>
</dbReference>
<protein>
    <recommendedName>
        <fullName evidence="7">2-C-methyl-D-erythritol 4-phosphate cytidylyltransferase</fullName>
        <ecNumber evidence="7">2.7.7.60</ecNumber>
    </recommendedName>
    <alternativeName>
        <fullName evidence="7">4-diphosphocytidyl-2C-methyl-D-erythritol synthase</fullName>
    </alternativeName>
    <alternativeName>
        <fullName evidence="7">MEP cytidylyltransferase</fullName>
        <shortName evidence="7">MCT</shortName>
    </alternativeName>
</protein>
<dbReference type="SUPFAM" id="SSF53448">
    <property type="entry name" value="Nucleotide-diphospho-sugar transferases"/>
    <property type="match status" value="1"/>
</dbReference>
<evidence type="ECO:0000256" key="4">
    <source>
        <dbReference type="ARBA" id="ARBA00022679"/>
    </source>
</evidence>
<evidence type="ECO:0000256" key="7">
    <source>
        <dbReference type="HAMAP-Rule" id="MF_00108"/>
    </source>
</evidence>
<dbReference type="AlphaFoldDB" id="A0A016XJ71"/>
<dbReference type="PANTHER" id="PTHR32125:SF4">
    <property type="entry name" value="2-C-METHYL-D-ERYTHRITOL 4-PHOSPHATE CYTIDYLYLTRANSFERASE, CHLOROPLASTIC"/>
    <property type="match status" value="1"/>
</dbReference>
<dbReference type="PANTHER" id="PTHR32125">
    <property type="entry name" value="2-C-METHYL-D-ERYTHRITOL 4-PHOSPHATE CYTIDYLYLTRANSFERASE, CHLOROPLASTIC"/>
    <property type="match status" value="1"/>
</dbReference>
<keyword evidence="4 7" id="KW-0808">Transferase</keyword>
<dbReference type="FunFam" id="3.90.550.10:FF:000003">
    <property type="entry name" value="2-C-methyl-D-erythritol 4-phosphate cytidylyltransferase"/>
    <property type="match status" value="1"/>
</dbReference>
<name>A0A016XJ71_9BURK</name>
<dbReference type="InterPro" id="IPR029044">
    <property type="entry name" value="Nucleotide-diphossugar_trans"/>
</dbReference>
<evidence type="ECO:0000256" key="3">
    <source>
        <dbReference type="ARBA" id="ARBA00009789"/>
    </source>
</evidence>
<comment type="similarity">
    <text evidence="3 7">Belongs to the IspD/TarI cytidylyltransferase family. IspD subfamily.</text>
</comment>
<proteinExistence type="inferred from homology"/>
<comment type="function">
    <text evidence="7">Catalyzes the formation of 4-diphosphocytidyl-2-C-methyl-D-erythritol from CTP and 2-C-methyl-D-erythritol 4-phosphate (MEP).</text>
</comment>
<dbReference type="EC" id="2.7.7.60" evidence="7"/>
<dbReference type="EMBL" id="JEMG01000001">
    <property type="protein sequence ID" value="EYC51273.1"/>
    <property type="molecule type" value="Genomic_DNA"/>
</dbReference>
<reference evidence="8 9" key="1">
    <citation type="submission" date="2014-02" db="EMBL/GenBank/DDBJ databases">
        <title>Draft Genome of Hylemonella gracilis isolated from the Niagara River.</title>
        <authorList>
            <person name="Pawlowski D.R."/>
            <person name="Koudelka G.B."/>
        </authorList>
    </citation>
    <scope>NUCLEOTIDE SEQUENCE [LARGE SCALE GENOMIC DNA]</scope>
    <source>
        <strain evidence="8 9">Niagara R</strain>
    </source>
</reference>
<keyword evidence="5 7" id="KW-0548">Nucleotidyltransferase</keyword>
<dbReference type="Gene3D" id="3.90.550.10">
    <property type="entry name" value="Spore Coat Polysaccharide Biosynthesis Protein SpsA, Chain A"/>
    <property type="match status" value="1"/>
</dbReference>
<evidence type="ECO:0000256" key="2">
    <source>
        <dbReference type="ARBA" id="ARBA00004787"/>
    </source>
</evidence>
<dbReference type="NCBIfam" id="TIGR00453">
    <property type="entry name" value="ispD"/>
    <property type="match status" value="1"/>
</dbReference>
<evidence type="ECO:0000313" key="8">
    <source>
        <dbReference type="EMBL" id="EYC51273.1"/>
    </source>
</evidence>
<dbReference type="InterPro" id="IPR050088">
    <property type="entry name" value="IspD/TarI_cytidylyltransf_bact"/>
</dbReference>
<feature type="site" description="Transition state stabilizer" evidence="7">
    <location>
        <position position="20"/>
    </location>
</feature>
<dbReference type="PROSITE" id="PS01295">
    <property type="entry name" value="ISPD"/>
    <property type="match status" value="1"/>
</dbReference>
<comment type="caution">
    <text evidence="8">The sequence shown here is derived from an EMBL/GenBank/DDBJ whole genome shotgun (WGS) entry which is preliminary data.</text>
</comment>
<evidence type="ECO:0000256" key="5">
    <source>
        <dbReference type="ARBA" id="ARBA00022695"/>
    </source>
</evidence>
<keyword evidence="6 7" id="KW-0414">Isoprene biosynthesis</keyword>
<dbReference type="Proteomes" id="UP000023268">
    <property type="component" value="Unassembled WGS sequence"/>
</dbReference>
<feature type="site" description="Transition state stabilizer" evidence="7">
    <location>
        <position position="27"/>
    </location>
</feature>
<comment type="pathway">
    <text evidence="2 7">Isoprenoid biosynthesis; isopentenyl diphosphate biosynthesis via DXP pathway; isopentenyl diphosphate from 1-deoxy-D-xylulose 5-phosphate: step 2/6.</text>
</comment>
<feature type="site" description="Positions MEP for the nucleophilic attack" evidence="7">
    <location>
        <position position="220"/>
    </location>
</feature>
<gene>
    <name evidence="7" type="primary">ispD</name>
    <name evidence="8" type="ORF">AZ34_09380</name>
</gene>
<evidence type="ECO:0000313" key="9">
    <source>
        <dbReference type="Proteomes" id="UP000023268"/>
    </source>
</evidence>
<dbReference type="UniPathway" id="UPA00056">
    <property type="reaction ID" value="UER00093"/>
</dbReference>
<dbReference type="GO" id="GO:0019288">
    <property type="term" value="P:isopentenyl diphosphate biosynthetic process, methylerythritol 4-phosphate pathway"/>
    <property type="evidence" value="ECO:0007669"/>
    <property type="project" value="UniProtKB-UniRule"/>
</dbReference>
<comment type="catalytic activity">
    <reaction evidence="1 7">
        <text>2-C-methyl-D-erythritol 4-phosphate + CTP + H(+) = 4-CDP-2-C-methyl-D-erythritol + diphosphate</text>
        <dbReference type="Rhea" id="RHEA:13429"/>
        <dbReference type="ChEBI" id="CHEBI:15378"/>
        <dbReference type="ChEBI" id="CHEBI:33019"/>
        <dbReference type="ChEBI" id="CHEBI:37563"/>
        <dbReference type="ChEBI" id="CHEBI:57823"/>
        <dbReference type="ChEBI" id="CHEBI:58262"/>
        <dbReference type="EC" id="2.7.7.60"/>
    </reaction>
</comment>
<evidence type="ECO:0000256" key="6">
    <source>
        <dbReference type="ARBA" id="ARBA00023229"/>
    </source>
</evidence>
<feature type="site" description="Positions MEP for the nucleophilic attack" evidence="7">
    <location>
        <position position="164"/>
    </location>
</feature>
<accession>A0A016XJ71</accession>
<dbReference type="HAMAP" id="MF_00108">
    <property type="entry name" value="IspD"/>
    <property type="match status" value="1"/>
</dbReference>
<dbReference type="InterPro" id="IPR034683">
    <property type="entry name" value="IspD/TarI"/>
</dbReference>
<sequence>MTALVPQFHVLIPCAGMGTRAGGSLPKQYQAVAGQALVLHTLTAFAAVAAAQPALRQVLVVVAPADTFLSSTPAWSVLPQGGASRAETVARGLAELRARGAQDDDWVLVHDAARCLITPAQIEALMVACSDDPVGGLLALPLPDTLKQAGPAGEPARVQATLERADKWLAQTPQMFRLGQLTQALEQAVRSGVAVTDEASAIEAQGLAPRLVQGSAQNFKVTYPEDFALAEAVLQARKTQA</sequence>
<dbReference type="CDD" id="cd02516">
    <property type="entry name" value="CDP-ME_synthetase"/>
    <property type="match status" value="1"/>
</dbReference>
<dbReference type="InterPro" id="IPR018294">
    <property type="entry name" value="ISPD_synthase_CS"/>
</dbReference>
<organism evidence="8 9">
    <name type="scientific">Hylemonella gracilis str. Niagara R</name>
    <dbReference type="NCBI Taxonomy" id="1458275"/>
    <lineage>
        <taxon>Bacteria</taxon>
        <taxon>Pseudomonadati</taxon>
        <taxon>Pseudomonadota</taxon>
        <taxon>Betaproteobacteria</taxon>
        <taxon>Burkholderiales</taxon>
        <taxon>Comamonadaceae</taxon>
        <taxon>Hylemonella</taxon>
    </lineage>
</organism>
<evidence type="ECO:0000256" key="1">
    <source>
        <dbReference type="ARBA" id="ARBA00001282"/>
    </source>
</evidence>
<dbReference type="RefSeq" id="WP_035607358.1">
    <property type="nucleotide sequence ID" value="NZ_JEMG01000001.1"/>
</dbReference>
<dbReference type="InterPro" id="IPR001228">
    <property type="entry name" value="IspD"/>
</dbReference>
<dbReference type="STRING" id="1458275.AZ34_09380"/>
<dbReference type="Pfam" id="PF01128">
    <property type="entry name" value="IspD"/>
    <property type="match status" value="1"/>
</dbReference>